<dbReference type="EMBL" id="HBGE01025020">
    <property type="protein sequence ID" value="CAD9116462.1"/>
    <property type="molecule type" value="Transcribed_RNA"/>
</dbReference>
<feature type="transmembrane region" description="Helical" evidence="6">
    <location>
        <begin position="204"/>
        <end position="227"/>
    </location>
</feature>
<dbReference type="PANTHER" id="PTHR45931:SF3">
    <property type="entry name" value="RING ZINC FINGER-CONTAINING PROTEIN"/>
    <property type="match status" value="1"/>
</dbReference>
<evidence type="ECO:0000256" key="2">
    <source>
        <dbReference type="ARBA" id="ARBA00022771"/>
    </source>
</evidence>
<dbReference type="GO" id="GO:0061630">
    <property type="term" value="F:ubiquitin protein ligase activity"/>
    <property type="evidence" value="ECO:0007669"/>
    <property type="project" value="TreeGrafter"/>
</dbReference>
<proteinExistence type="predicted"/>
<feature type="compositionally biased region" description="Low complexity" evidence="5">
    <location>
        <begin position="42"/>
        <end position="63"/>
    </location>
</feature>
<feature type="transmembrane region" description="Helical" evidence="6">
    <location>
        <begin position="160"/>
        <end position="184"/>
    </location>
</feature>
<keyword evidence="1" id="KW-0479">Metal-binding</keyword>
<keyword evidence="6" id="KW-0472">Membrane</keyword>
<dbReference type="InterPro" id="IPR051834">
    <property type="entry name" value="RING_finger_E3_ligase"/>
</dbReference>
<feature type="region of interest" description="Disordered" evidence="5">
    <location>
        <begin position="1"/>
        <end position="83"/>
    </location>
</feature>
<dbReference type="SUPFAM" id="SSF57850">
    <property type="entry name" value="RING/U-box"/>
    <property type="match status" value="1"/>
</dbReference>
<keyword evidence="2 4" id="KW-0863">Zinc-finger</keyword>
<dbReference type="SMART" id="SM00184">
    <property type="entry name" value="RING"/>
    <property type="match status" value="1"/>
</dbReference>
<sequence length="329" mass="35518">MAAWQPASGGSALPTTFGGVLPSLAGSTSSPSSATRPPPRQAPTVAPAPTGPPGETGTPPRTAFAAEQPATSGGSSGSSSRPQRFGTASVLGACVIEAAIVVPTLHVEVQLAQEPWSLLLRILIATVRLYPIVMPCISLGTRMTATCGARWHHGLICRRLAALTYLIFVVLFRPEVRWGIAITLDMWYLLTTPLNRGLREVPCVILLVANIILCFVDTLTLIMMLAVKSSEELDQPPERENFARPRPVKLGQSDEAGMPKFDPTCIICLSDFKPEDEILQLPCNHTFHTECITKWLSRSRHCPLRCPPVVLPPRTSRAPQAEVPTPTEP</sequence>
<keyword evidence="6" id="KW-1133">Transmembrane helix</keyword>
<evidence type="ECO:0000256" key="4">
    <source>
        <dbReference type="PROSITE-ProRule" id="PRU00175"/>
    </source>
</evidence>
<accession>A0A7S1LY06</accession>
<organism evidence="8">
    <name type="scientific">Alexandrium catenella</name>
    <name type="common">Red tide dinoflagellate</name>
    <name type="synonym">Gonyaulax catenella</name>
    <dbReference type="NCBI Taxonomy" id="2925"/>
    <lineage>
        <taxon>Eukaryota</taxon>
        <taxon>Sar</taxon>
        <taxon>Alveolata</taxon>
        <taxon>Dinophyceae</taxon>
        <taxon>Gonyaulacales</taxon>
        <taxon>Pyrocystaceae</taxon>
        <taxon>Alexandrium</taxon>
    </lineage>
</organism>
<dbReference type="InterPro" id="IPR001841">
    <property type="entry name" value="Znf_RING"/>
</dbReference>
<evidence type="ECO:0000256" key="1">
    <source>
        <dbReference type="ARBA" id="ARBA00022723"/>
    </source>
</evidence>
<feature type="transmembrane region" description="Helical" evidence="6">
    <location>
        <begin position="85"/>
        <end position="106"/>
    </location>
</feature>
<dbReference type="PANTHER" id="PTHR45931">
    <property type="entry name" value="SI:CH211-59O9.10"/>
    <property type="match status" value="1"/>
</dbReference>
<dbReference type="Pfam" id="PF13639">
    <property type="entry name" value="zf-RING_2"/>
    <property type="match status" value="1"/>
</dbReference>
<feature type="domain" description="RING-type" evidence="7">
    <location>
        <begin position="265"/>
        <end position="304"/>
    </location>
</feature>
<protein>
    <recommendedName>
        <fullName evidence="7">RING-type domain-containing protein</fullName>
    </recommendedName>
</protein>
<gene>
    <name evidence="8" type="ORF">ACAT0790_LOCUS15087</name>
</gene>
<dbReference type="AlphaFoldDB" id="A0A7S1LY06"/>
<evidence type="ECO:0000313" key="8">
    <source>
        <dbReference type="EMBL" id="CAD9116462.1"/>
    </source>
</evidence>
<keyword evidence="3" id="KW-0862">Zinc</keyword>
<evidence type="ECO:0000259" key="7">
    <source>
        <dbReference type="PROSITE" id="PS50089"/>
    </source>
</evidence>
<dbReference type="InterPro" id="IPR013083">
    <property type="entry name" value="Znf_RING/FYVE/PHD"/>
</dbReference>
<dbReference type="GO" id="GO:0008270">
    <property type="term" value="F:zinc ion binding"/>
    <property type="evidence" value="ECO:0007669"/>
    <property type="project" value="UniProtKB-KW"/>
</dbReference>
<evidence type="ECO:0000256" key="5">
    <source>
        <dbReference type="SAM" id="MobiDB-lite"/>
    </source>
</evidence>
<dbReference type="Gene3D" id="3.30.40.10">
    <property type="entry name" value="Zinc/RING finger domain, C3HC4 (zinc finger)"/>
    <property type="match status" value="1"/>
</dbReference>
<dbReference type="PROSITE" id="PS50089">
    <property type="entry name" value="ZF_RING_2"/>
    <property type="match status" value="1"/>
</dbReference>
<evidence type="ECO:0000256" key="3">
    <source>
        <dbReference type="ARBA" id="ARBA00022833"/>
    </source>
</evidence>
<feature type="transmembrane region" description="Helical" evidence="6">
    <location>
        <begin position="118"/>
        <end position="139"/>
    </location>
</feature>
<feature type="compositionally biased region" description="Low complexity" evidence="5">
    <location>
        <begin position="22"/>
        <end position="35"/>
    </location>
</feature>
<dbReference type="GO" id="GO:0006511">
    <property type="term" value="P:ubiquitin-dependent protein catabolic process"/>
    <property type="evidence" value="ECO:0007669"/>
    <property type="project" value="TreeGrafter"/>
</dbReference>
<dbReference type="CDD" id="cd16454">
    <property type="entry name" value="RING-H2_PA-TM-RING"/>
    <property type="match status" value="1"/>
</dbReference>
<dbReference type="GO" id="GO:0005634">
    <property type="term" value="C:nucleus"/>
    <property type="evidence" value="ECO:0007669"/>
    <property type="project" value="TreeGrafter"/>
</dbReference>
<reference evidence="8" key="1">
    <citation type="submission" date="2021-01" db="EMBL/GenBank/DDBJ databases">
        <authorList>
            <person name="Corre E."/>
            <person name="Pelletier E."/>
            <person name="Niang G."/>
            <person name="Scheremetjew M."/>
            <person name="Finn R."/>
            <person name="Kale V."/>
            <person name="Holt S."/>
            <person name="Cochrane G."/>
            <person name="Meng A."/>
            <person name="Brown T."/>
            <person name="Cohen L."/>
        </authorList>
    </citation>
    <scope>NUCLEOTIDE SEQUENCE</scope>
    <source>
        <strain evidence="8">OF101</strain>
    </source>
</reference>
<evidence type="ECO:0000256" key="6">
    <source>
        <dbReference type="SAM" id="Phobius"/>
    </source>
</evidence>
<keyword evidence="6" id="KW-0812">Transmembrane</keyword>
<name>A0A7S1LY06_ALECA</name>